<comment type="caution">
    <text evidence="2">The sequence shown here is derived from an EMBL/GenBank/DDBJ whole genome shotgun (WGS) entry which is preliminary data.</text>
</comment>
<feature type="domain" description="Beta-lactamase-related" evidence="1">
    <location>
        <begin position="23"/>
        <end position="372"/>
    </location>
</feature>
<evidence type="ECO:0000313" key="3">
    <source>
        <dbReference type="EMBL" id="KAE9977754.1"/>
    </source>
</evidence>
<dbReference type="Proteomes" id="UP000433883">
    <property type="component" value="Unassembled WGS sequence"/>
</dbReference>
<dbReference type="Gene3D" id="3.40.710.10">
    <property type="entry name" value="DD-peptidase/beta-lactamase superfamily"/>
    <property type="match status" value="1"/>
</dbReference>
<organism evidence="2 4">
    <name type="scientific">Venturia inaequalis</name>
    <name type="common">Apple scab fungus</name>
    <dbReference type="NCBI Taxonomy" id="5025"/>
    <lineage>
        <taxon>Eukaryota</taxon>
        <taxon>Fungi</taxon>
        <taxon>Dikarya</taxon>
        <taxon>Ascomycota</taxon>
        <taxon>Pezizomycotina</taxon>
        <taxon>Dothideomycetes</taxon>
        <taxon>Pleosporomycetidae</taxon>
        <taxon>Venturiales</taxon>
        <taxon>Venturiaceae</taxon>
        <taxon>Venturia</taxon>
    </lineage>
</organism>
<dbReference type="Pfam" id="PF00144">
    <property type="entry name" value="Beta-lactamase"/>
    <property type="match status" value="1"/>
</dbReference>
<evidence type="ECO:0000313" key="2">
    <source>
        <dbReference type="EMBL" id="KAE9966784.1"/>
    </source>
</evidence>
<reference evidence="2 4" key="1">
    <citation type="submission" date="2018-12" db="EMBL/GenBank/DDBJ databases">
        <title>Venturia inaequalis Genome Resource.</title>
        <authorList>
            <person name="Lichtner F.J."/>
        </authorList>
    </citation>
    <scope>NUCLEOTIDE SEQUENCE [LARGE SCALE GENOMIC DNA]</scope>
    <source>
        <strain evidence="2 4">120213</strain>
        <strain evidence="3">Bline_iso_100314</strain>
    </source>
</reference>
<dbReference type="PANTHER" id="PTHR43283">
    <property type="entry name" value="BETA-LACTAMASE-RELATED"/>
    <property type="match status" value="1"/>
</dbReference>
<dbReference type="InterPro" id="IPR012338">
    <property type="entry name" value="Beta-lactam/transpept-like"/>
</dbReference>
<protein>
    <recommendedName>
        <fullName evidence="1">Beta-lactamase-related domain-containing protein</fullName>
    </recommendedName>
</protein>
<gene>
    <name evidence="3" type="ORF">BLS_001177</name>
    <name evidence="2" type="ORF">EG328_008612</name>
</gene>
<dbReference type="SUPFAM" id="SSF56601">
    <property type="entry name" value="beta-lactamase/transpeptidase-like"/>
    <property type="match status" value="1"/>
</dbReference>
<sequence length="405" mass="45180">MNTTPPPEIKTQLSAILQAASEQIPDLTATIVDRKGNVIFSHDNTGPKEPPIFFLASCIKLIVAVATMQLREQGKLELDDEDIVERLCPELKELKVLAGVDEDGCAKYVKKEKAITARMLLSHTAGFGYPGMSKPLRNALPKGYNVTSGQVKDLCIPLLFQPGSDWQYGAGFDWLGVFIERLTKTTLNNYFQENIFNPLSIENYTTVLDSHQKPQLASLHHRNTESGLLATIEQPKRHGQLHPEDRNVATILGPPAEYTKLLSALLNEGTCPITKHQLLKPESVAQLLDMPVPQFTQKPRAILDGDPYETNQIPHICLPGREGRRTNWCFGGAVEETDGKTPVVYWAGIANCYWWCDRERGLAGIVAAQILPFWDGDVRGVLGEVFWGRCWRCLIVMRESDGFDT</sequence>
<name>A0A8H3UDL8_VENIN</name>
<dbReference type="InterPro" id="IPR050789">
    <property type="entry name" value="Diverse_Enzym_Activities"/>
</dbReference>
<dbReference type="AlphaFoldDB" id="A0A8H3UDL8"/>
<dbReference type="EMBL" id="WNWS01000494">
    <property type="protein sequence ID" value="KAE9966784.1"/>
    <property type="molecule type" value="Genomic_DNA"/>
</dbReference>
<accession>A0A8H3UDL8</accession>
<evidence type="ECO:0000313" key="4">
    <source>
        <dbReference type="Proteomes" id="UP000447873"/>
    </source>
</evidence>
<dbReference type="PANTHER" id="PTHR43283:SF3">
    <property type="entry name" value="BETA-LACTAMASE FAMILY PROTEIN (AFU_ORTHOLOGUE AFUA_5G07500)"/>
    <property type="match status" value="1"/>
</dbReference>
<proteinExistence type="predicted"/>
<dbReference type="EMBL" id="WNWQ01000125">
    <property type="protein sequence ID" value="KAE9977754.1"/>
    <property type="molecule type" value="Genomic_DNA"/>
</dbReference>
<evidence type="ECO:0000259" key="1">
    <source>
        <dbReference type="Pfam" id="PF00144"/>
    </source>
</evidence>
<dbReference type="Proteomes" id="UP000447873">
    <property type="component" value="Unassembled WGS sequence"/>
</dbReference>
<dbReference type="InterPro" id="IPR001466">
    <property type="entry name" value="Beta-lactam-related"/>
</dbReference>
<dbReference type="OrthoDB" id="428260at2759"/>